<feature type="transmembrane region" description="Helical" evidence="1">
    <location>
        <begin position="6"/>
        <end position="26"/>
    </location>
</feature>
<dbReference type="PANTHER" id="PTHR37464:SF1">
    <property type="entry name" value="BLL2463 PROTEIN"/>
    <property type="match status" value="1"/>
</dbReference>
<dbReference type="Proteomes" id="UP000240912">
    <property type="component" value="Unassembled WGS sequence"/>
</dbReference>
<dbReference type="AlphaFoldDB" id="A0A2T3HH89"/>
<proteinExistence type="predicted"/>
<dbReference type="Pfam" id="PF07584">
    <property type="entry name" value="BatA"/>
    <property type="match status" value="1"/>
</dbReference>
<dbReference type="PANTHER" id="PTHR37464">
    <property type="entry name" value="BLL2463 PROTEIN"/>
    <property type="match status" value="1"/>
</dbReference>
<feature type="transmembrane region" description="Helical" evidence="1">
    <location>
        <begin position="56"/>
        <end position="74"/>
    </location>
</feature>
<reference evidence="3 4" key="1">
    <citation type="submission" date="2018-03" db="EMBL/GenBank/DDBJ databases">
        <authorList>
            <person name="Keele B.F."/>
        </authorList>
    </citation>
    <scope>NUCLEOTIDE SEQUENCE [LARGE SCALE GENOMIC DNA]</scope>
    <source>
        <strain evidence="3 4">YL28-9</strain>
    </source>
</reference>
<dbReference type="InterPro" id="IPR029062">
    <property type="entry name" value="Class_I_gatase-like"/>
</dbReference>
<dbReference type="EMBL" id="PYLS01000008">
    <property type="protein sequence ID" value="PST81792.1"/>
    <property type="molecule type" value="Genomic_DNA"/>
</dbReference>
<dbReference type="InterPro" id="IPR024163">
    <property type="entry name" value="Aerotolerance_reg_N"/>
</dbReference>
<comment type="caution">
    <text evidence="3">The sequence shown here is derived from an EMBL/GenBank/DDBJ whole genome shotgun (WGS) entry which is preliminary data.</text>
</comment>
<evidence type="ECO:0000313" key="3">
    <source>
        <dbReference type="EMBL" id="PST81792.1"/>
    </source>
</evidence>
<dbReference type="InterPro" id="IPR011933">
    <property type="entry name" value="Double_TM_dom"/>
</dbReference>
<organism evidence="3 4">
    <name type="scientific">Pedobacter yulinensis</name>
    <dbReference type="NCBI Taxonomy" id="2126353"/>
    <lineage>
        <taxon>Bacteria</taxon>
        <taxon>Pseudomonadati</taxon>
        <taxon>Bacteroidota</taxon>
        <taxon>Sphingobacteriia</taxon>
        <taxon>Sphingobacteriales</taxon>
        <taxon>Sphingobacteriaceae</taxon>
        <taxon>Pedobacter</taxon>
    </lineage>
</organism>
<dbReference type="OrthoDB" id="9810200at2"/>
<name>A0A2T3HH89_9SPHI</name>
<dbReference type="SUPFAM" id="SSF52317">
    <property type="entry name" value="Class I glutamine amidotransferase-like"/>
    <property type="match status" value="1"/>
</dbReference>
<evidence type="ECO:0000256" key="1">
    <source>
        <dbReference type="SAM" id="Phobius"/>
    </source>
</evidence>
<evidence type="ECO:0000259" key="2">
    <source>
        <dbReference type="Pfam" id="PF07584"/>
    </source>
</evidence>
<keyword evidence="1" id="KW-1133">Transmembrane helix</keyword>
<dbReference type="RefSeq" id="WP_107217332.1">
    <property type="nucleotide sequence ID" value="NZ_KZ686272.1"/>
</dbReference>
<keyword evidence="4" id="KW-1185">Reference proteome</keyword>
<feature type="domain" description="Aerotolerance regulator N-terminal" evidence="2">
    <location>
        <begin position="1"/>
        <end position="76"/>
    </location>
</feature>
<evidence type="ECO:0000313" key="4">
    <source>
        <dbReference type="Proteomes" id="UP000240912"/>
    </source>
</evidence>
<keyword evidence="1" id="KW-0812">Transmembrane</keyword>
<dbReference type="NCBIfam" id="TIGR02226">
    <property type="entry name" value="two_anch"/>
    <property type="match status" value="1"/>
</dbReference>
<protein>
    <recommendedName>
        <fullName evidence="2">Aerotolerance regulator N-terminal domain-containing protein</fullName>
    </recommendedName>
</protein>
<sequence length="680" mass="74083">MNFLYPGFLFALFAAAIPVIIHLFNFRKFRKVNFSNVAFIKEIEERNASREKLKNLLVMAARMLALVFLVLAFAQPFLAGEQTTGAAVETTVSIYIDNSYSMDAVNKDGNLLDEAKRRAREIAAGYALNDRFQLLTNDFEGRHQRLLSREAFISALDEVKISPATRTLRQVTERQQAVFTGSGNRQLYVVSDFQRGFADGGPLRVDSTVRVAFVKLRANAQPNVAVDSVWTAFPVHRPDAAEKLIVRLRNYGNAPARNVPLRLTINGAQKAVSSVSIAAGKSATDTLAFSGLRAGWQQGELQIKDFPVTFDDRFLFAFEVRSGQPILHIKGPQAGPQMAALLASEPFFKTTPAAEGAINASALDQYSLVILNALEQPSDGLGQAVRGYADRGGAVLVIPDLSAKPQVYTDFLRALGLPGILALDTTATRVSSIDLRHPLYRNVFDDVPGKLSLPEVRRHVRLEGSGASRQDILSLPGNQPAFAVFSRGRGSIYLSTAGFGAADGDFSRHPVVVPLLLNIALASGRQPALYHVVGRDASLQAPQAGLSEKMMPRLVSGSGELIPELRQEAGQTVLHIADQAREQDFYSLRTAAGRLAEYAFNTGRGESDMHYADNALLRSLGSKQQIRLIDMGIDSLAAGVAGQNNRVELWKLCLILALAFIAAEIVLIRFLNHSGNKKAS</sequence>
<accession>A0A2T3HH89</accession>
<feature type="transmembrane region" description="Helical" evidence="1">
    <location>
        <begin position="649"/>
        <end position="671"/>
    </location>
</feature>
<keyword evidence="1" id="KW-0472">Membrane</keyword>
<gene>
    <name evidence="3" type="ORF">C7T94_18150</name>
</gene>